<dbReference type="RefSeq" id="WP_011771912.1">
    <property type="nucleotide sequence ID" value="NC_008709.1"/>
</dbReference>
<dbReference type="Pfam" id="PF00005">
    <property type="entry name" value="ABC_tran"/>
    <property type="match status" value="1"/>
</dbReference>
<dbReference type="InterPro" id="IPR003439">
    <property type="entry name" value="ABC_transporter-like_ATP-bd"/>
</dbReference>
<evidence type="ECO:0000256" key="2">
    <source>
        <dbReference type="ARBA" id="ARBA00022840"/>
    </source>
</evidence>
<dbReference type="KEGG" id="pin:Ping_3687"/>
<dbReference type="Proteomes" id="UP000000639">
    <property type="component" value="Chromosome"/>
</dbReference>
<reference evidence="4 5" key="1">
    <citation type="submission" date="2007-01" db="EMBL/GenBank/DDBJ databases">
        <title>Complete sequence of Psychromonas ingrahamii 37.</title>
        <authorList>
            <consortium name="US DOE Joint Genome Institute"/>
            <person name="Copeland A."/>
            <person name="Lucas S."/>
            <person name="Lapidus A."/>
            <person name="Barry K."/>
            <person name="Detter J.C."/>
            <person name="Glavina del Rio T."/>
            <person name="Hammon N."/>
            <person name="Israni S."/>
            <person name="Dalin E."/>
            <person name="Tice H."/>
            <person name="Pitluck S."/>
            <person name="Thompson L.S."/>
            <person name="Brettin T."/>
            <person name="Bruce D."/>
            <person name="Han C."/>
            <person name="Tapia R."/>
            <person name="Schmutz J."/>
            <person name="Larimer F."/>
            <person name="Land M."/>
            <person name="Hauser L."/>
            <person name="Kyrpides N."/>
            <person name="Ivanova N."/>
            <person name="Staley J."/>
            <person name="Richardson P."/>
        </authorList>
    </citation>
    <scope>NUCLEOTIDE SEQUENCE [LARGE SCALE GENOMIC DNA]</scope>
    <source>
        <strain evidence="4 5">37</strain>
    </source>
</reference>
<accession>A1T0U9</accession>
<feature type="domain" description="ABC transporter" evidence="3">
    <location>
        <begin position="7"/>
        <end position="245"/>
    </location>
</feature>
<evidence type="ECO:0000259" key="3">
    <source>
        <dbReference type="PROSITE" id="PS50893"/>
    </source>
</evidence>
<evidence type="ECO:0000313" key="5">
    <source>
        <dbReference type="Proteomes" id="UP000000639"/>
    </source>
</evidence>
<dbReference type="PANTHER" id="PTHR24220">
    <property type="entry name" value="IMPORT ATP-BINDING PROTEIN"/>
    <property type="match status" value="1"/>
</dbReference>
<keyword evidence="5" id="KW-1185">Reference proteome</keyword>
<dbReference type="InterPro" id="IPR015854">
    <property type="entry name" value="ABC_transpr_LolD-like"/>
</dbReference>
<dbReference type="eggNOG" id="COG4778">
    <property type="taxonomic scope" value="Bacteria"/>
</dbReference>
<dbReference type="SMART" id="SM00382">
    <property type="entry name" value="AAA"/>
    <property type="match status" value="1"/>
</dbReference>
<dbReference type="GO" id="GO:0022857">
    <property type="term" value="F:transmembrane transporter activity"/>
    <property type="evidence" value="ECO:0007669"/>
    <property type="project" value="TreeGrafter"/>
</dbReference>
<name>A1T0U9_PSYIN</name>
<dbReference type="GO" id="GO:0005886">
    <property type="term" value="C:plasma membrane"/>
    <property type="evidence" value="ECO:0007669"/>
    <property type="project" value="TreeGrafter"/>
</dbReference>
<dbReference type="Gene3D" id="3.40.50.300">
    <property type="entry name" value="P-loop containing nucleotide triphosphate hydrolases"/>
    <property type="match status" value="1"/>
</dbReference>
<dbReference type="EMBL" id="CP000510">
    <property type="protein sequence ID" value="ABM05364.1"/>
    <property type="molecule type" value="Genomic_DNA"/>
</dbReference>
<keyword evidence="1" id="KW-0547">Nucleotide-binding</keyword>
<organism evidence="4 5">
    <name type="scientific">Psychromonas ingrahamii (strain DSM 17664 / CCUG 51855 / 37)</name>
    <dbReference type="NCBI Taxonomy" id="357804"/>
    <lineage>
        <taxon>Bacteria</taxon>
        <taxon>Pseudomonadati</taxon>
        <taxon>Pseudomonadota</taxon>
        <taxon>Gammaproteobacteria</taxon>
        <taxon>Alteromonadales</taxon>
        <taxon>Psychromonadaceae</taxon>
        <taxon>Psychromonas</taxon>
    </lineage>
</organism>
<dbReference type="NCBIfam" id="TIGR02324">
    <property type="entry name" value="CP_lyasePhnL"/>
    <property type="match status" value="1"/>
</dbReference>
<evidence type="ECO:0000313" key="4">
    <source>
        <dbReference type="EMBL" id="ABM05364.1"/>
    </source>
</evidence>
<protein>
    <submittedName>
        <fullName evidence="4">ABC phosphonate transporter ATP-binding protein</fullName>
    </submittedName>
</protein>
<dbReference type="SUPFAM" id="SSF52540">
    <property type="entry name" value="P-loop containing nucleoside triphosphate hydrolases"/>
    <property type="match status" value="1"/>
</dbReference>
<keyword evidence="2 4" id="KW-0067">ATP-binding</keyword>
<sequence>MSIQPILEVEDFSKTFMLHEQGTELPSAHSVFLKAYPGRLTALTGPTGAGKSTVLKGIYRTYLPTSGRIIFTTEQGQQTDLAKADEHQILELRKDEIGFVTQFLHTLPRQSTEDVVAMPLIKKGISRIIALEKAREILSQLNLPERLWAVSPATFSGGEKQRVNLARGLLAQPRLLLLDEPTASLDPKTTDRVVELINNLKQTGTAMIAIFHDMDLVKRLADSVVVLEPPIGTENFFNSDINKAP</sequence>
<dbReference type="InterPro" id="IPR027417">
    <property type="entry name" value="P-loop_NTPase"/>
</dbReference>
<dbReference type="PROSITE" id="PS00211">
    <property type="entry name" value="ABC_TRANSPORTER_1"/>
    <property type="match status" value="1"/>
</dbReference>
<dbReference type="InterPro" id="IPR017871">
    <property type="entry name" value="ABC_transporter-like_CS"/>
</dbReference>
<dbReference type="GO" id="GO:0016887">
    <property type="term" value="F:ATP hydrolysis activity"/>
    <property type="evidence" value="ECO:0007669"/>
    <property type="project" value="InterPro"/>
</dbReference>
<dbReference type="STRING" id="357804.Ping_3687"/>
<proteinExistence type="predicted"/>
<dbReference type="InterPro" id="IPR003593">
    <property type="entry name" value="AAA+_ATPase"/>
</dbReference>
<dbReference type="PROSITE" id="PS50893">
    <property type="entry name" value="ABC_TRANSPORTER_2"/>
    <property type="match status" value="1"/>
</dbReference>
<dbReference type="AlphaFoldDB" id="A1T0U9"/>
<dbReference type="HOGENOM" id="CLU_000604_1_22_6"/>
<dbReference type="InterPro" id="IPR012701">
    <property type="entry name" value="CP_lyase_PhnL"/>
</dbReference>
<gene>
    <name evidence="4" type="ordered locus">Ping_3687</name>
</gene>
<dbReference type="GO" id="GO:0005524">
    <property type="term" value="F:ATP binding"/>
    <property type="evidence" value="ECO:0007669"/>
    <property type="project" value="UniProtKB-KW"/>
</dbReference>
<evidence type="ECO:0000256" key="1">
    <source>
        <dbReference type="ARBA" id="ARBA00022741"/>
    </source>
</evidence>
<dbReference type="OrthoDB" id="9802264at2"/>